<keyword evidence="3" id="KW-1185">Reference proteome</keyword>
<name>A0A1M2VH01_TRAPU</name>
<evidence type="ECO:0000313" key="2">
    <source>
        <dbReference type="EMBL" id="OJT06870.1"/>
    </source>
</evidence>
<feature type="region of interest" description="Disordered" evidence="1">
    <location>
        <begin position="263"/>
        <end position="323"/>
    </location>
</feature>
<accession>A0A1M2VH01</accession>
<reference evidence="2 3" key="1">
    <citation type="submission" date="2016-10" db="EMBL/GenBank/DDBJ databases">
        <title>Genome sequence of the basidiomycete white-rot fungus Trametes pubescens.</title>
        <authorList>
            <person name="Makela M.R."/>
            <person name="Granchi Z."/>
            <person name="Peng M."/>
            <person name="De Vries R.P."/>
            <person name="Grigoriev I."/>
            <person name="Riley R."/>
            <person name="Hilden K."/>
        </authorList>
    </citation>
    <scope>NUCLEOTIDE SEQUENCE [LARGE SCALE GENOMIC DNA]</scope>
    <source>
        <strain evidence="2 3">FBCC735</strain>
    </source>
</reference>
<protein>
    <recommendedName>
        <fullName evidence="4">Fungal-type protein kinase domain-containing protein</fullName>
    </recommendedName>
</protein>
<proteinExistence type="predicted"/>
<dbReference type="Proteomes" id="UP000184267">
    <property type="component" value="Unassembled WGS sequence"/>
</dbReference>
<dbReference type="AlphaFoldDB" id="A0A1M2VH01"/>
<evidence type="ECO:0008006" key="4">
    <source>
        <dbReference type="Google" id="ProtNLM"/>
    </source>
</evidence>
<evidence type="ECO:0000313" key="3">
    <source>
        <dbReference type="Proteomes" id="UP000184267"/>
    </source>
</evidence>
<comment type="caution">
    <text evidence="2">The sequence shown here is derived from an EMBL/GenBank/DDBJ whole genome shotgun (WGS) entry which is preliminary data.</text>
</comment>
<evidence type="ECO:0000256" key="1">
    <source>
        <dbReference type="SAM" id="MobiDB-lite"/>
    </source>
</evidence>
<organism evidence="2 3">
    <name type="scientific">Trametes pubescens</name>
    <name type="common">White-rot fungus</name>
    <dbReference type="NCBI Taxonomy" id="154538"/>
    <lineage>
        <taxon>Eukaryota</taxon>
        <taxon>Fungi</taxon>
        <taxon>Dikarya</taxon>
        <taxon>Basidiomycota</taxon>
        <taxon>Agaricomycotina</taxon>
        <taxon>Agaricomycetes</taxon>
        <taxon>Polyporales</taxon>
        <taxon>Polyporaceae</taxon>
        <taxon>Trametes</taxon>
    </lineage>
</organism>
<sequence length="333" mass="37440">MNQHKPNKTAETGVRGANTIARGRRAPRTPNRLVASSRMACLQHPQPPTAGYDAYLALLDAYSKKRCLHRDVSVGSILLFRNSGDQKRTGYLINWDLSWAIDSQDPLAAAEQPRDTTWSQSFRSSGTAPYVGCRTAHDVDDDELLVMLNKLFDLFVDSGAKTLTRKLKLQGGGNKLLNVTDRGFTEGVEFQSKDLHWFLNRWLDFHEVHFKGLAPRPTTSDSPAAAIQVQWARPEMVVEFWQCFLESHELPSDNRVIRALSNKSRTMKENDRHPATVPSSGSGHPDTWRPSAGLWDALPSMQDMVDPDAPPRKKQRVATYDPSHDLDMLGHSW</sequence>
<feature type="region of interest" description="Disordered" evidence="1">
    <location>
        <begin position="1"/>
        <end position="28"/>
    </location>
</feature>
<gene>
    <name evidence="2" type="ORF">TRAPUB_2276</name>
</gene>
<dbReference type="STRING" id="154538.A0A1M2VH01"/>
<dbReference type="EMBL" id="MNAD01001248">
    <property type="protein sequence ID" value="OJT06870.1"/>
    <property type="molecule type" value="Genomic_DNA"/>
</dbReference>
<dbReference type="OMA" id="QCFLESH"/>